<reference evidence="1 2" key="1">
    <citation type="submission" date="2021-05" db="EMBL/GenBank/DDBJ databases">
        <title>Bacteria Genome sequencing.</title>
        <authorList>
            <person name="Takabe Y."/>
            <person name="Nakajima Y."/>
            <person name="Suzuki S."/>
            <person name="Shiozaki T."/>
        </authorList>
    </citation>
    <scope>NUCLEOTIDE SEQUENCE [LARGE SCALE GENOMIC DNA]</scope>
    <source>
        <strain evidence="1 2">AI_62</strain>
    </source>
</reference>
<evidence type="ECO:0000313" key="2">
    <source>
        <dbReference type="Proteomes" id="UP000786693"/>
    </source>
</evidence>
<protein>
    <submittedName>
        <fullName evidence="1">Uncharacterized protein</fullName>
    </submittedName>
</protein>
<accession>A0ABQ4NKG2</accession>
<proteinExistence type="predicted"/>
<evidence type="ECO:0000313" key="1">
    <source>
        <dbReference type="EMBL" id="GIT94912.1"/>
    </source>
</evidence>
<gene>
    <name evidence="1" type="ORF">JANAI62_15350</name>
</gene>
<comment type="caution">
    <text evidence="1">The sequence shown here is derived from an EMBL/GenBank/DDBJ whole genome shotgun (WGS) entry which is preliminary data.</text>
</comment>
<name>A0ABQ4NKG2_9RHOB</name>
<dbReference type="Proteomes" id="UP000786693">
    <property type="component" value="Unassembled WGS sequence"/>
</dbReference>
<keyword evidence="2" id="KW-1185">Reference proteome</keyword>
<dbReference type="RefSeq" id="WP_220748404.1">
    <property type="nucleotide sequence ID" value="NZ_BPFH01000002.1"/>
</dbReference>
<dbReference type="EMBL" id="BPFH01000002">
    <property type="protein sequence ID" value="GIT94912.1"/>
    <property type="molecule type" value="Genomic_DNA"/>
</dbReference>
<organism evidence="1 2">
    <name type="scientific">Jannaschia pagri</name>
    <dbReference type="NCBI Taxonomy" id="2829797"/>
    <lineage>
        <taxon>Bacteria</taxon>
        <taxon>Pseudomonadati</taxon>
        <taxon>Pseudomonadota</taxon>
        <taxon>Alphaproteobacteria</taxon>
        <taxon>Rhodobacterales</taxon>
        <taxon>Roseobacteraceae</taxon>
        <taxon>Jannaschia</taxon>
    </lineage>
</organism>
<sequence>MFVGENLGAPVHSSYRDDQDWDDQFAAGLRAANTDGADWVYPDTGRFGGGAHHNLAYALSDHLKARGAFKPEHGGWDALWSELEETEGCVVLSSEAFAKLSADEVADLARILEGHHVQIHLCLRRHDGRLHSSYLQRAKFGRITFDPDLDILLGWLQDDWERPTFEHATIYRSWVVCFGASSIVVTDYDRLTAGLVPHFWAAHGLAPVQVPDLPRANTAPTLRSLVAVWYLKECAQQQLGHDVVISAHIAAKISGLYRDRPDVVPAYKLFGYGTACAIWDEMAQDRAALVDLLGPGVVVPRAPLRSDYAQAITDPKALLAQMSADDRREIDSICRHVVRGHRRAKAG</sequence>